<proteinExistence type="predicted"/>
<reference evidence="1" key="1">
    <citation type="submission" date="2018-05" db="EMBL/GenBank/DDBJ databases">
        <authorList>
            <person name="Lanie J.A."/>
            <person name="Ng W.-L."/>
            <person name="Kazmierczak K.M."/>
            <person name="Andrzejewski T.M."/>
            <person name="Davidsen T.M."/>
            <person name="Wayne K.J."/>
            <person name="Tettelin H."/>
            <person name="Glass J.I."/>
            <person name="Rusch D."/>
            <person name="Podicherti R."/>
            <person name="Tsui H.-C.T."/>
            <person name="Winkler M.E."/>
        </authorList>
    </citation>
    <scope>NUCLEOTIDE SEQUENCE</scope>
</reference>
<organism evidence="1">
    <name type="scientific">marine metagenome</name>
    <dbReference type="NCBI Taxonomy" id="408172"/>
    <lineage>
        <taxon>unclassified sequences</taxon>
        <taxon>metagenomes</taxon>
        <taxon>ecological metagenomes</taxon>
    </lineage>
</organism>
<dbReference type="EMBL" id="UINC01163924">
    <property type="protein sequence ID" value="SVD64493.1"/>
    <property type="molecule type" value="Genomic_DNA"/>
</dbReference>
<name>A0A382X0J7_9ZZZZ</name>
<dbReference type="AlphaFoldDB" id="A0A382X0J7"/>
<sequence>MMGRVREKLLRWVGIDIGSKVQTDKAKRLKAISNGDSELREWLGPTIDLVEVRDSARLISKRIKDQDEENTRLSLEIESKMSKITELERMR</sequence>
<evidence type="ECO:0000313" key="1">
    <source>
        <dbReference type="EMBL" id="SVD64493.1"/>
    </source>
</evidence>
<accession>A0A382X0J7</accession>
<gene>
    <name evidence="1" type="ORF">METZ01_LOCUS417347</name>
</gene>
<feature type="non-terminal residue" evidence="1">
    <location>
        <position position="91"/>
    </location>
</feature>
<protein>
    <submittedName>
        <fullName evidence="1">Uncharacterized protein</fullName>
    </submittedName>
</protein>